<organism evidence="1 2">
    <name type="scientific">Candidatus Galligastranaerophilus intestinavium</name>
    <dbReference type="NCBI Taxonomy" id="2840836"/>
    <lineage>
        <taxon>Bacteria</taxon>
        <taxon>Candidatus Galligastranaerophilus</taxon>
    </lineage>
</organism>
<evidence type="ECO:0000313" key="2">
    <source>
        <dbReference type="Proteomes" id="UP000886865"/>
    </source>
</evidence>
<protein>
    <submittedName>
        <fullName evidence="1">Uncharacterized protein</fullName>
    </submittedName>
</protein>
<dbReference type="EMBL" id="DVJQ01000018">
    <property type="protein sequence ID" value="HIS73776.1"/>
    <property type="molecule type" value="Genomic_DNA"/>
</dbReference>
<sequence length="120" mass="13459">MNNRRIKNIIEALARHNDEDSIRVLDELGTNCPIDEIREMTSKALIKKNTHKSLETVIVNKGKGINDLSARVAMTAINELLALKDKTEAIKILEDTINMHSEKEVQDTARSVKALMSFSS</sequence>
<name>A0A9D1JX84_9BACT</name>
<gene>
    <name evidence="1" type="ORF">IAA86_02000</name>
</gene>
<evidence type="ECO:0000313" key="1">
    <source>
        <dbReference type="EMBL" id="HIS73776.1"/>
    </source>
</evidence>
<comment type="caution">
    <text evidence="1">The sequence shown here is derived from an EMBL/GenBank/DDBJ whole genome shotgun (WGS) entry which is preliminary data.</text>
</comment>
<dbReference type="Proteomes" id="UP000886865">
    <property type="component" value="Unassembled WGS sequence"/>
</dbReference>
<reference evidence="1" key="2">
    <citation type="journal article" date="2021" name="PeerJ">
        <title>Extensive microbial diversity within the chicken gut microbiome revealed by metagenomics and culture.</title>
        <authorList>
            <person name="Gilroy R."/>
            <person name="Ravi A."/>
            <person name="Getino M."/>
            <person name="Pursley I."/>
            <person name="Horton D.L."/>
            <person name="Alikhan N.F."/>
            <person name="Baker D."/>
            <person name="Gharbi K."/>
            <person name="Hall N."/>
            <person name="Watson M."/>
            <person name="Adriaenssens E.M."/>
            <person name="Foster-Nyarko E."/>
            <person name="Jarju S."/>
            <person name="Secka A."/>
            <person name="Antonio M."/>
            <person name="Oren A."/>
            <person name="Chaudhuri R.R."/>
            <person name="La Ragione R."/>
            <person name="Hildebrand F."/>
            <person name="Pallen M.J."/>
        </authorList>
    </citation>
    <scope>NUCLEOTIDE SEQUENCE</scope>
    <source>
        <strain evidence="1">CHK152-2871</strain>
    </source>
</reference>
<dbReference type="AlphaFoldDB" id="A0A9D1JX84"/>
<accession>A0A9D1JX84</accession>
<proteinExistence type="predicted"/>
<reference evidence="1" key="1">
    <citation type="submission" date="2020-10" db="EMBL/GenBank/DDBJ databases">
        <authorList>
            <person name="Gilroy R."/>
        </authorList>
    </citation>
    <scope>NUCLEOTIDE SEQUENCE</scope>
    <source>
        <strain evidence="1">CHK152-2871</strain>
    </source>
</reference>